<keyword evidence="4 6" id="KW-0378">Hydrolase</keyword>
<feature type="domain" description="PA" evidence="8">
    <location>
        <begin position="423"/>
        <end position="498"/>
    </location>
</feature>
<dbReference type="CDD" id="cd02120">
    <property type="entry name" value="PA_subtilisin_like"/>
    <property type="match status" value="1"/>
</dbReference>
<dbReference type="GO" id="GO:0006508">
    <property type="term" value="P:proteolysis"/>
    <property type="evidence" value="ECO:0007669"/>
    <property type="project" value="UniProtKB-KW"/>
</dbReference>
<feature type="domain" description="Subtilisin-like protease fibronectin type-III" evidence="10">
    <location>
        <begin position="696"/>
        <end position="791"/>
    </location>
</feature>
<dbReference type="Pfam" id="PF00082">
    <property type="entry name" value="Peptidase_S8"/>
    <property type="match status" value="1"/>
</dbReference>
<reference evidence="11" key="2">
    <citation type="submission" date="2021-02" db="EMBL/GenBank/DDBJ databases">
        <authorList>
            <person name="Kimball J.A."/>
            <person name="Haas M.W."/>
            <person name="Macchietto M."/>
            <person name="Kono T."/>
            <person name="Duquette J."/>
            <person name="Shao M."/>
        </authorList>
    </citation>
    <scope>NUCLEOTIDE SEQUENCE</scope>
    <source>
        <tissue evidence="11">Fresh leaf tissue</tissue>
    </source>
</reference>
<evidence type="ECO:0000259" key="9">
    <source>
        <dbReference type="Pfam" id="PF05922"/>
    </source>
</evidence>
<proteinExistence type="inferred from homology"/>
<feature type="active site" description="Charge relay system" evidence="6">
    <location>
        <position position="173"/>
    </location>
</feature>
<keyword evidence="3" id="KW-0732">Signal</keyword>
<evidence type="ECO:0000313" key="11">
    <source>
        <dbReference type="EMBL" id="KAG8047034.1"/>
    </source>
</evidence>
<name>A0A8J5RWL8_ZIZPA</name>
<dbReference type="FunFam" id="3.30.70.80:FF:000002">
    <property type="entry name" value="Subtilisin-like protease SBT5.3"/>
    <property type="match status" value="1"/>
</dbReference>
<dbReference type="InterPro" id="IPR003137">
    <property type="entry name" value="PA_domain"/>
</dbReference>
<feature type="domain" description="Peptidase S8/S53" evidence="7">
    <location>
        <begin position="164"/>
        <end position="642"/>
    </location>
</feature>
<comment type="similarity">
    <text evidence="1 6">Belongs to the peptidase S8 family.</text>
</comment>
<feature type="domain" description="Inhibitor I9" evidence="9">
    <location>
        <begin position="51"/>
        <end position="136"/>
    </location>
</feature>
<dbReference type="Pfam" id="PF05922">
    <property type="entry name" value="Inhibitor_I9"/>
    <property type="match status" value="1"/>
</dbReference>
<dbReference type="Pfam" id="PF02225">
    <property type="entry name" value="PA"/>
    <property type="match status" value="1"/>
</dbReference>
<dbReference type="AlphaFoldDB" id="A0A8J5RWL8"/>
<evidence type="ECO:0000259" key="7">
    <source>
        <dbReference type="Pfam" id="PF00082"/>
    </source>
</evidence>
<dbReference type="OrthoDB" id="206201at2759"/>
<dbReference type="EMBL" id="JAAALK010000290">
    <property type="protein sequence ID" value="KAG8047034.1"/>
    <property type="molecule type" value="Genomic_DNA"/>
</dbReference>
<dbReference type="InterPro" id="IPR010259">
    <property type="entry name" value="S8pro/Inhibitor_I9"/>
</dbReference>
<gene>
    <name evidence="11" type="ORF">GUJ93_ZPchr0008g14182</name>
</gene>
<sequence>MKCACRPLPHSHWAIKTTKVISVMASRRLFLAVAALLCVAECHLAQAFKKSYIVYLGAQSYGRDASLEQHERSTRSHHDLLGSVLGSKRMAMDAIFYSYTKNINGFAAHLEEEVASQIARHPDVVTVMESSMLKLHTTRSWDFMDMERDGQILPDSIWKRAKFGQDVIIANLDSGVWPESNSFTDDDGVGEVPKRWKGSCPDSAKYGVPCNKKLIGAKYFNKDMLVNNPGAVDGNWTRDTEGHGTHTLSTAGGRFVPSASLFGYANGTAKGGAPRARVAAYKVCWSGECAAADVLAGFEAAIHDGADVISVSFGQDAPLADAGSFLQEPVTLGSLHATMQGVSVICSAGNAGPLEDTVVNSAPWVTTVAASTVDRDFPNVVTLGNSVHIKGMSLETTTLHSNKLYPVVKAGDAALASCDPVIASACPLGTLDPAKVKGKIVVCVRGGDVPRVTKGMTVLNAGGAGMILENNQMDGDDIVADTHVLPATMITYKEAVALSKYMDSTKNPVANISPSKTEVGVKNSPSMAAFSSRGPSGTLPYVLKPDIAAPGVDILAAFTEYVSPTEVPGDDRRSEYAIMSGTSMACPHVSGVIGLLKAARPDWSPAAVRSAIMTTARTQDNTGAAMRDHDGTEATAFAYGAGNVHPNRAVDPGLVYDLSNDDYFTFLCSMGFTTRDLTRLSAGKFTCPEKVPPMEDLNYPSIVVPALRISQTVTRRLKNVGPPSTYRASWRAPFGINMTVEPAELAFKKPGEQKDFKVTLTSEKDKLGKGYVFGRLVWSDGTRYVRSPVVVNALD</sequence>
<dbReference type="PROSITE" id="PS51892">
    <property type="entry name" value="SUBTILASE"/>
    <property type="match status" value="1"/>
</dbReference>
<evidence type="ECO:0000256" key="6">
    <source>
        <dbReference type="PROSITE-ProRule" id="PRU01240"/>
    </source>
</evidence>
<dbReference type="FunFam" id="2.60.40.2310:FF:000001">
    <property type="entry name" value="Subtilisin-like protease SBT1.5"/>
    <property type="match status" value="1"/>
</dbReference>
<dbReference type="Pfam" id="PF17766">
    <property type="entry name" value="fn3_6"/>
    <property type="match status" value="1"/>
</dbReference>
<dbReference type="InterPro" id="IPR000209">
    <property type="entry name" value="Peptidase_S8/S53_dom"/>
</dbReference>
<evidence type="ECO:0000256" key="2">
    <source>
        <dbReference type="ARBA" id="ARBA00022670"/>
    </source>
</evidence>
<comment type="caution">
    <text evidence="11">The sequence shown here is derived from an EMBL/GenBank/DDBJ whole genome shotgun (WGS) entry which is preliminary data.</text>
</comment>
<organism evidence="11 12">
    <name type="scientific">Zizania palustris</name>
    <name type="common">Northern wild rice</name>
    <dbReference type="NCBI Taxonomy" id="103762"/>
    <lineage>
        <taxon>Eukaryota</taxon>
        <taxon>Viridiplantae</taxon>
        <taxon>Streptophyta</taxon>
        <taxon>Embryophyta</taxon>
        <taxon>Tracheophyta</taxon>
        <taxon>Spermatophyta</taxon>
        <taxon>Magnoliopsida</taxon>
        <taxon>Liliopsida</taxon>
        <taxon>Poales</taxon>
        <taxon>Poaceae</taxon>
        <taxon>BOP clade</taxon>
        <taxon>Oryzoideae</taxon>
        <taxon>Oryzeae</taxon>
        <taxon>Zizaniinae</taxon>
        <taxon>Zizania</taxon>
    </lineage>
</organism>
<accession>A0A8J5RWL8</accession>
<dbReference type="InterPro" id="IPR041469">
    <property type="entry name" value="Subtilisin-like_FN3"/>
</dbReference>
<keyword evidence="2 6" id="KW-0645">Protease</keyword>
<dbReference type="FunFam" id="3.50.30.30:FF:000005">
    <property type="entry name" value="subtilisin-like protease SBT1.5"/>
    <property type="match status" value="1"/>
</dbReference>
<feature type="active site" description="Charge relay system" evidence="6">
    <location>
        <position position="243"/>
    </location>
</feature>
<evidence type="ECO:0000256" key="5">
    <source>
        <dbReference type="ARBA" id="ARBA00022825"/>
    </source>
</evidence>
<evidence type="ECO:0000259" key="8">
    <source>
        <dbReference type="Pfam" id="PF02225"/>
    </source>
</evidence>
<dbReference type="InterPro" id="IPR034197">
    <property type="entry name" value="Peptidases_S8_3"/>
</dbReference>
<evidence type="ECO:0008006" key="13">
    <source>
        <dbReference type="Google" id="ProtNLM"/>
    </source>
</evidence>
<keyword evidence="5 6" id="KW-0720">Serine protease</keyword>
<reference evidence="11" key="1">
    <citation type="journal article" date="2021" name="bioRxiv">
        <title>Whole Genome Assembly and Annotation of Northern Wild Rice, Zizania palustris L., Supports a Whole Genome Duplication in the Zizania Genus.</title>
        <authorList>
            <person name="Haas M."/>
            <person name="Kono T."/>
            <person name="Macchietto M."/>
            <person name="Millas R."/>
            <person name="McGilp L."/>
            <person name="Shao M."/>
            <person name="Duquette J."/>
            <person name="Hirsch C.N."/>
            <person name="Kimball J."/>
        </authorList>
    </citation>
    <scope>NUCLEOTIDE SEQUENCE</scope>
    <source>
        <tissue evidence="11">Fresh leaf tissue</tissue>
    </source>
</reference>
<evidence type="ECO:0000256" key="4">
    <source>
        <dbReference type="ARBA" id="ARBA00022801"/>
    </source>
</evidence>
<dbReference type="CDD" id="cd04852">
    <property type="entry name" value="Peptidases_S8_3"/>
    <property type="match status" value="1"/>
</dbReference>
<evidence type="ECO:0000259" key="10">
    <source>
        <dbReference type="Pfam" id="PF17766"/>
    </source>
</evidence>
<evidence type="ECO:0000256" key="3">
    <source>
        <dbReference type="ARBA" id="ARBA00022729"/>
    </source>
</evidence>
<evidence type="ECO:0000256" key="1">
    <source>
        <dbReference type="ARBA" id="ARBA00011073"/>
    </source>
</evidence>
<dbReference type="PROSITE" id="PS00138">
    <property type="entry name" value="SUBTILASE_SER"/>
    <property type="match status" value="1"/>
</dbReference>
<dbReference type="GO" id="GO:0004252">
    <property type="term" value="F:serine-type endopeptidase activity"/>
    <property type="evidence" value="ECO:0007669"/>
    <property type="project" value="UniProtKB-UniRule"/>
</dbReference>
<dbReference type="PANTHER" id="PTHR10795">
    <property type="entry name" value="PROPROTEIN CONVERTASE SUBTILISIN/KEXIN"/>
    <property type="match status" value="1"/>
</dbReference>
<feature type="active site" description="Charge relay system" evidence="6">
    <location>
        <position position="583"/>
    </location>
</feature>
<dbReference type="InterPro" id="IPR045051">
    <property type="entry name" value="SBT"/>
</dbReference>
<keyword evidence="12" id="KW-1185">Reference proteome</keyword>
<dbReference type="FunFam" id="3.40.50.200:FF:000006">
    <property type="entry name" value="Subtilisin-like protease SBT1.5"/>
    <property type="match status" value="1"/>
</dbReference>
<dbReference type="InterPro" id="IPR023828">
    <property type="entry name" value="Peptidase_S8_Ser-AS"/>
</dbReference>
<protein>
    <recommendedName>
        <fullName evidence="13">Subtilisin-like protease</fullName>
    </recommendedName>
</protein>
<evidence type="ECO:0000313" key="12">
    <source>
        <dbReference type="Proteomes" id="UP000729402"/>
    </source>
</evidence>
<dbReference type="Proteomes" id="UP000729402">
    <property type="component" value="Unassembled WGS sequence"/>
</dbReference>